<evidence type="ECO:0000256" key="11">
    <source>
        <dbReference type="SAM" id="MobiDB-lite"/>
    </source>
</evidence>
<keyword evidence="6" id="KW-0805">Transcription regulation</keyword>
<feature type="domain" description="C2H2-type" evidence="12">
    <location>
        <begin position="437"/>
        <end position="464"/>
    </location>
</feature>
<accession>A0ABD0SIB7</accession>
<feature type="domain" description="C2H2-type" evidence="12">
    <location>
        <begin position="465"/>
        <end position="492"/>
    </location>
</feature>
<sequence length="583" mass="66316">MSPSNPFHEEPANKLLKEDVEKPSVVLLGDDGKRYASCQICNKNVNVGVWKRHARHHRGEKRYSCHTCGLAFSDSGNLARHTRAVHRKQRPHACDTCQKTFSRKGHLEDHLKSHSASREFVCDVCGKASKSSAALRMHRKTHDVCKFRCMECGSEFKRRGELRAHVTVHTGEKAFTCVCGKSFRLRSQLTTHARTHETTNDVARLDPPRYEAPRSCAYCSSEHAPDAYQAHLVAAHADYLFHCDECDTYVDRKDFILHMSLHAVEYAAKQDKKEPIKRVKKVKKRKSEAKDENENNEKGPKCNKRVKSDSDGKSTDVRKSTDSASDPQNEFSDHSDTEYGFGPLPESVFEAIEDSQDSQPANENEVSSQVEENEDQPNDRSDISTESIETDQAPKPAENTVKSHRKSRTCPICRKVYTASSSYFYHMKHFHKRSKDHECDVCGKKFGTKACLVQHKAIHTGECQYECKECGKRFRSKASLYIHEQTHNGVKSWSCSQCHRSFRWRTHLARHMKRHAAEKGHVCATCGRGFSVRCDLLRHARTHAAGDHACTKCGLKFAQLRYLKVHMDRKHAVTGEKPVNGQI</sequence>
<feature type="compositionally biased region" description="Basic residues" evidence="11">
    <location>
        <begin position="278"/>
        <end position="287"/>
    </location>
</feature>
<evidence type="ECO:0000313" key="13">
    <source>
        <dbReference type="EMBL" id="KAL0819332.1"/>
    </source>
</evidence>
<feature type="domain" description="C2H2-type" evidence="12">
    <location>
        <begin position="548"/>
        <end position="578"/>
    </location>
</feature>
<evidence type="ECO:0000313" key="14">
    <source>
        <dbReference type="Proteomes" id="UP001549921"/>
    </source>
</evidence>
<feature type="domain" description="C2H2-type" evidence="12">
    <location>
        <begin position="63"/>
        <end position="91"/>
    </location>
</feature>
<dbReference type="GO" id="GO:0008270">
    <property type="term" value="F:zinc ion binding"/>
    <property type="evidence" value="ECO:0007669"/>
    <property type="project" value="UniProtKB-KW"/>
</dbReference>
<dbReference type="FunFam" id="3.30.160.60:FF:000446">
    <property type="entry name" value="Zinc finger protein"/>
    <property type="match status" value="1"/>
</dbReference>
<keyword evidence="2" id="KW-0479">Metal-binding</keyword>
<dbReference type="Proteomes" id="UP001549921">
    <property type="component" value="Unassembled WGS sequence"/>
</dbReference>
<gene>
    <name evidence="13" type="ORF">ABMA28_007464</name>
</gene>
<reference evidence="13 14" key="1">
    <citation type="submission" date="2024-06" db="EMBL/GenBank/DDBJ databases">
        <title>A chromosome-level genome assembly of beet webworm, Loxostege sticticalis.</title>
        <authorList>
            <person name="Zhang Y."/>
        </authorList>
    </citation>
    <scope>NUCLEOTIDE SEQUENCE [LARGE SCALE GENOMIC DNA]</scope>
    <source>
        <strain evidence="13">AQ028</strain>
        <tissue evidence="13">Male pupae</tissue>
    </source>
</reference>
<dbReference type="FunFam" id="3.30.160.60:FF:000065">
    <property type="entry name" value="B-cell CLL/lymphoma 6, member B"/>
    <property type="match status" value="1"/>
</dbReference>
<keyword evidence="4 10" id="KW-0863">Zinc-finger</keyword>
<protein>
    <recommendedName>
        <fullName evidence="12">C2H2-type domain-containing protein</fullName>
    </recommendedName>
</protein>
<feature type="compositionally biased region" description="Basic and acidic residues" evidence="11">
    <location>
        <begin position="268"/>
        <end position="277"/>
    </location>
</feature>
<evidence type="ECO:0000256" key="3">
    <source>
        <dbReference type="ARBA" id="ARBA00022737"/>
    </source>
</evidence>
<feature type="domain" description="C2H2-type" evidence="12">
    <location>
        <begin position="147"/>
        <end position="174"/>
    </location>
</feature>
<dbReference type="FunFam" id="3.30.160.60:FF:000340">
    <property type="entry name" value="zinc finger protein 473 isoform X1"/>
    <property type="match status" value="1"/>
</dbReference>
<keyword evidence="9" id="KW-0539">Nucleus</keyword>
<feature type="domain" description="C2H2-type" evidence="12">
    <location>
        <begin position="408"/>
        <end position="436"/>
    </location>
</feature>
<dbReference type="GO" id="GO:0048598">
    <property type="term" value="P:embryonic morphogenesis"/>
    <property type="evidence" value="ECO:0007669"/>
    <property type="project" value="UniProtKB-ARBA"/>
</dbReference>
<dbReference type="PROSITE" id="PS50157">
    <property type="entry name" value="ZINC_FINGER_C2H2_2"/>
    <property type="match status" value="11"/>
</dbReference>
<dbReference type="EMBL" id="JBEDNZ010000020">
    <property type="protein sequence ID" value="KAL0819332.1"/>
    <property type="molecule type" value="Genomic_DNA"/>
</dbReference>
<evidence type="ECO:0000256" key="1">
    <source>
        <dbReference type="ARBA" id="ARBA00004123"/>
    </source>
</evidence>
<evidence type="ECO:0000256" key="10">
    <source>
        <dbReference type="PROSITE-ProRule" id="PRU00042"/>
    </source>
</evidence>
<dbReference type="GO" id="GO:0005634">
    <property type="term" value="C:nucleus"/>
    <property type="evidence" value="ECO:0007669"/>
    <property type="project" value="UniProtKB-SubCell"/>
</dbReference>
<dbReference type="AlphaFoldDB" id="A0ABD0SIB7"/>
<dbReference type="Pfam" id="PF00096">
    <property type="entry name" value="zf-C2H2"/>
    <property type="match status" value="9"/>
</dbReference>
<feature type="compositionally biased region" description="Basic and acidic residues" evidence="11">
    <location>
        <begin position="288"/>
        <end position="321"/>
    </location>
</feature>
<keyword evidence="3" id="KW-0677">Repeat</keyword>
<dbReference type="PANTHER" id="PTHR24394">
    <property type="entry name" value="ZINC FINGER PROTEIN"/>
    <property type="match status" value="1"/>
</dbReference>
<evidence type="ECO:0000256" key="6">
    <source>
        <dbReference type="ARBA" id="ARBA00023015"/>
    </source>
</evidence>
<dbReference type="FunFam" id="3.30.160.60:FF:000624">
    <property type="entry name" value="zinc finger protein 697"/>
    <property type="match status" value="1"/>
</dbReference>
<dbReference type="FunFam" id="3.30.160.60:FF:000275">
    <property type="entry name" value="zinc finger protein 90 homolog"/>
    <property type="match status" value="1"/>
</dbReference>
<dbReference type="InterPro" id="IPR013087">
    <property type="entry name" value="Znf_C2H2_type"/>
</dbReference>
<evidence type="ECO:0000256" key="2">
    <source>
        <dbReference type="ARBA" id="ARBA00022723"/>
    </source>
</evidence>
<evidence type="ECO:0000256" key="7">
    <source>
        <dbReference type="ARBA" id="ARBA00023125"/>
    </source>
</evidence>
<feature type="region of interest" description="Disordered" evidence="11">
    <location>
        <begin position="268"/>
        <end position="403"/>
    </location>
</feature>
<evidence type="ECO:0000256" key="9">
    <source>
        <dbReference type="ARBA" id="ARBA00023242"/>
    </source>
</evidence>
<dbReference type="SUPFAM" id="SSF57667">
    <property type="entry name" value="beta-beta-alpha zinc fingers"/>
    <property type="match status" value="7"/>
</dbReference>
<comment type="subcellular location">
    <subcellularLocation>
        <location evidence="1">Nucleus</location>
    </subcellularLocation>
</comment>
<dbReference type="FunFam" id="3.30.160.60:FF:000100">
    <property type="entry name" value="Zinc finger 45-like"/>
    <property type="match status" value="1"/>
</dbReference>
<dbReference type="GO" id="GO:0003677">
    <property type="term" value="F:DNA binding"/>
    <property type="evidence" value="ECO:0007669"/>
    <property type="project" value="UniProtKB-KW"/>
</dbReference>
<feature type="domain" description="C2H2-type" evidence="12">
    <location>
        <begin position="521"/>
        <end position="548"/>
    </location>
</feature>
<evidence type="ECO:0000256" key="5">
    <source>
        <dbReference type="ARBA" id="ARBA00022833"/>
    </source>
</evidence>
<evidence type="ECO:0000256" key="8">
    <source>
        <dbReference type="ARBA" id="ARBA00023163"/>
    </source>
</evidence>
<proteinExistence type="predicted"/>
<dbReference type="Gene3D" id="3.30.160.60">
    <property type="entry name" value="Classic Zinc Finger"/>
    <property type="match status" value="10"/>
</dbReference>
<feature type="domain" description="C2H2-type" evidence="12">
    <location>
        <begin position="493"/>
        <end position="520"/>
    </location>
</feature>
<keyword evidence="7" id="KW-0238">DNA-binding</keyword>
<feature type="domain" description="C2H2-type" evidence="12">
    <location>
        <begin position="120"/>
        <end position="142"/>
    </location>
</feature>
<dbReference type="InterPro" id="IPR036236">
    <property type="entry name" value="Znf_C2H2_sf"/>
</dbReference>
<feature type="domain" description="C2H2-type" evidence="12">
    <location>
        <begin position="175"/>
        <end position="201"/>
    </location>
</feature>
<keyword evidence="5" id="KW-0862">Zinc</keyword>
<evidence type="ECO:0000259" key="12">
    <source>
        <dbReference type="PROSITE" id="PS50157"/>
    </source>
</evidence>
<evidence type="ECO:0000256" key="4">
    <source>
        <dbReference type="ARBA" id="ARBA00022771"/>
    </source>
</evidence>
<name>A0ABD0SIB7_LOXSC</name>
<organism evidence="13 14">
    <name type="scientific">Loxostege sticticalis</name>
    <name type="common">Beet webworm moth</name>
    <dbReference type="NCBI Taxonomy" id="481309"/>
    <lineage>
        <taxon>Eukaryota</taxon>
        <taxon>Metazoa</taxon>
        <taxon>Ecdysozoa</taxon>
        <taxon>Arthropoda</taxon>
        <taxon>Hexapoda</taxon>
        <taxon>Insecta</taxon>
        <taxon>Pterygota</taxon>
        <taxon>Neoptera</taxon>
        <taxon>Endopterygota</taxon>
        <taxon>Lepidoptera</taxon>
        <taxon>Glossata</taxon>
        <taxon>Ditrysia</taxon>
        <taxon>Pyraloidea</taxon>
        <taxon>Crambidae</taxon>
        <taxon>Pyraustinae</taxon>
        <taxon>Loxostege</taxon>
    </lineage>
</organism>
<dbReference type="PANTHER" id="PTHR24394:SF48">
    <property type="entry name" value="ZINC FINGER PROTEIN 771"/>
    <property type="match status" value="1"/>
</dbReference>
<feature type="domain" description="C2H2-type" evidence="12">
    <location>
        <begin position="92"/>
        <end position="119"/>
    </location>
</feature>
<dbReference type="PROSITE" id="PS00028">
    <property type="entry name" value="ZINC_FINGER_C2H2_1"/>
    <property type="match status" value="9"/>
</dbReference>
<keyword evidence="8" id="KW-0804">Transcription</keyword>
<dbReference type="SMART" id="SM00355">
    <property type="entry name" value="ZnF_C2H2"/>
    <property type="match status" value="14"/>
</dbReference>
<comment type="caution">
    <text evidence="13">The sequence shown here is derived from an EMBL/GenBank/DDBJ whole genome shotgun (WGS) entry which is preliminary data.</text>
</comment>